<evidence type="ECO:0000259" key="17">
    <source>
        <dbReference type="PROSITE" id="PS51793"/>
    </source>
</evidence>
<dbReference type="AlphaFoldDB" id="A0A9D3TEZ7"/>
<dbReference type="InterPro" id="IPR034752">
    <property type="entry name" value="Mis18"/>
</dbReference>
<accession>A0A9D3TEZ7</accession>
<dbReference type="PANTHER" id="PTHR16431">
    <property type="entry name" value="NEUROGENIC PROTEIN MASTERMIND"/>
    <property type="match status" value="1"/>
</dbReference>
<keyword evidence="13" id="KW-0131">Cell cycle</keyword>
<dbReference type="InterPro" id="IPR004910">
    <property type="entry name" value="Yippee/Mis18/Cereblon"/>
</dbReference>
<evidence type="ECO:0000256" key="10">
    <source>
        <dbReference type="ARBA" id="ARBA00022833"/>
    </source>
</evidence>
<evidence type="ECO:0000256" key="14">
    <source>
        <dbReference type="ARBA" id="ARBA00023328"/>
    </source>
</evidence>
<keyword evidence="4" id="KW-0158">Chromosome</keyword>
<evidence type="ECO:0000313" key="18">
    <source>
        <dbReference type="EMBL" id="KAG7484463.1"/>
    </source>
</evidence>
<dbReference type="EMBL" id="JAFDVH010000003">
    <property type="protein sequence ID" value="KAG7484463.1"/>
    <property type="molecule type" value="Genomic_DNA"/>
</dbReference>
<comment type="subunit">
    <text evidence="16">Homodimer, and heterodimer with OIP5/MIS18B. Identified in a complex containing MIS18A, OIP5/MIS18B, MIS18BP1, RBBP7 and RBBP4.</text>
</comment>
<keyword evidence="9" id="KW-0498">Mitosis</keyword>
<evidence type="ECO:0000256" key="11">
    <source>
        <dbReference type="ARBA" id="ARBA00022843"/>
    </source>
</evidence>
<evidence type="ECO:0000256" key="4">
    <source>
        <dbReference type="ARBA" id="ARBA00022454"/>
    </source>
</evidence>
<keyword evidence="19" id="KW-1185">Reference proteome</keyword>
<dbReference type="GO" id="GO:0046872">
    <property type="term" value="F:metal ion binding"/>
    <property type="evidence" value="ECO:0007669"/>
    <property type="project" value="UniProtKB-KW"/>
</dbReference>
<name>A0A9D3TEZ7_MEGAT</name>
<comment type="subcellular location">
    <subcellularLocation>
        <location evidence="3">Chromosome</location>
        <location evidence="3">Centromere</location>
    </subcellularLocation>
    <subcellularLocation>
        <location evidence="2">Nucleus</location>
    </subcellularLocation>
</comment>
<organism evidence="18 19">
    <name type="scientific">Megalops atlanticus</name>
    <name type="common">Tarpon</name>
    <name type="synonym">Clupea gigantea</name>
    <dbReference type="NCBI Taxonomy" id="7932"/>
    <lineage>
        <taxon>Eukaryota</taxon>
        <taxon>Metazoa</taxon>
        <taxon>Chordata</taxon>
        <taxon>Craniata</taxon>
        <taxon>Vertebrata</taxon>
        <taxon>Euteleostomi</taxon>
        <taxon>Actinopterygii</taxon>
        <taxon>Neopterygii</taxon>
        <taxon>Teleostei</taxon>
        <taxon>Elopiformes</taxon>
        <taxon>Megalopidae</taxon>
        <taxon>Megalops</taxon>
    </lineage>
</organism>
<dbReference type="GO" id="GO:0000775">
    <property type="term" value="C:chromosome, centromeric region"/>
    <property type="evidence" value="ECO:0007669"/>
    <property type="project" value="UniProtKB-SubCell"/>
</dbReference>
<keyword evidence="11" id="KW-0832">Ubl conjugation</keyword>
<sequence>MAGNGKPCLRNLTFITESGTDENSYLGQKEFNSKQVEEDTEPPAVFQCSRCHLPVGDSLSWVGSEEEENQILLKRTTDNVVVGKEPFVSRTRKELGCLIVNLSCLGCSSPLGRVYTSTPKNLDYKRSLFCLNVENVDCYVLGSSEQKMILDTQEEPVTLEYRENVDVQIGKIKAIAVSMAQRLFEIEAKLQNKGQ</sequence>
<dbReference type="OrthoDB" id="74210at2759"/>
<evidence type="ECO:0000256" key="9">
    <source>
        <dbReference type="ARBA" id="ARBA00022776"/>
    </source>
</evidence>
<dbReference type="Pfam" id="PF03226">
    <property type="entry name" value="Yippee-Mis18"/>
    <property type="match status" value="1"/>
</dbReference>
<keyword evidence="10" id="KW-0862">Zinc</keyword>
<evidence type="ECO:0000256" key="15">
    <source>
        <dbReference type="ARBA" id="ARBA00039650"/>
    </source>
</evidence>
<keyword evidence="6" id="KW-0597">Phosphoprotein</keyword>
<dbReference type="GO" id="GO:0000785">
    <property type="term" value="C:chromatin"/>
    <property type="evidence" value="ECO:0007669"/>
    <property type="project" value="TreeGrafter"/>
</dbReference>
<dbReference type="PROSITE" id="PS51793">
    <property type="entry name" value="MIS18"/>
    <property type="match status" value="1"/>
</dbReference>
<evidence type="ECO:0000256" key="1">
    <source>
        <dbReference type="ARBA" id="ARBA00003694"/>
    </source>
</evidence>
<dbReference type="GO" id="GO:0005634">
    <property type="term" value="C:nucleus"/>
    <property type="evidence" value="ECO:0007669"/>
    <property type="project" value="UniProtKB-SubCell"/>
</dbReference>
<comment type="function">
    <text evidence="1">Required for recruitment of CENPA to centromeres and normal chromosome segregation during mitosis.</text>
</comment>
<evidence type="ECO:0000256" key="2">
    <source>
        <dbReference type="ARBA" id="ARBA00004123"/>
    </source>
</evidence>
<evidence type="ECO:0000256" key="13">
    <source>
        <dbReference type="ARBA" id="ARBA00023306"/>
    </source>
</evidence>
<proteinExistence type="predicted"/>
<comment type="caution">
    <text evidence="18">The sequence shown here is derived from an EMBL/GenBank/DDBJ whole genome shotgun (WGS) entry which is preliminary data.</text>
</comment>
<keyword evidence="14" id="KW-0137">Centromere</keyword>
<dbReference type="Proteomes" id="UP001046870">
    <property type="component" value="Chromosome 3"/>
</dbReference>
<reference evidence="18" key="1">
    <citation type="submission" date="2021-01" db="EMBL/GenBank/DDBJ databases">
        <authorList>
            <person name="Zahm M."/>
            <person name="Roques C."/>
            <person name="Cabau C."/>
            <person name="Klopp C."/>
            <person name="Donnadieu C."/>
            <person name="Jouanno E."/>
            <person name="Lampietro C."/>
            <person name="Louis A."/>
            <person name="Herpin A."/>
            <person name="Echchiki A."/>
            <person name="Berthelot C."/>
            <person name="Parey E."/>
            <person name="Roest-Crollius H."/>
            <person name="Braasch I."/>
            <person name="Postlethwait J."/>
            <person name="Bobe J."/>
            <person name="Montfort J."/>
            <person name="Bouchez O."/>
            <person name="Begum T."/>
            <person name="Mejri S."/>
            <person name="Adams A."/>
            <person name="Chen W.-J."/>
            <person name="Guiguen Y."/>
        </authorList>
    </citation>
    <scope>NUCLEOTIDE SEQUENCE</scope>
    <source>
        <strain evidence="18">YG-15Mar2019-1</strain>
        <tissue evidence="18">Brain</tissue>
    </source>
</reference>
<evidence type="ECO:0000256" key="16">
    <source>
        <dbReference type="ARBA" id="ARBA00046705"/>
    </source>
</evidence>
<evidence type="ECO:0000256" key="5">
    <source>
        <dbReference type="ARBA" id="ARBA00022499"/>
    </source>
</evidence>
<dbReference type="PANTHER" id="PTHR16431:SF2">
    <property type="entry name" value="PROTEIN MIS18-ALPHA"/>
    <property type="match status" value="1"/>
</dbReference>
<gene>
    <name evidence="18" type="ORF">MATL_G00049610</name>
</gene>
<evidence type="ECO:0000256" key="3">
    <source>
        <dbReference type="ARBA" id="ARBA00004584"/>
    </source>
</evidence>
<evidence type="ECO:0000256" key="6">
    <source>
        <dbReference type="ARBA" id="ARBA00022553"/>
    </source>
</evidence>
<keyword evidence="7" id="KW-0132">Cell division</keyword>
<keyword evidence="12" id="KW-0539">Nucleus</keyword>
<dbReference type="GO" id="GO:0007059">
    <property type="term" value="P:chromosome segregation"/>
    <property type="evidence" value="ECO:0007669"/>
    <property type="project" value="TreeGrafter"/>
</dbReference>
<feature type="domain" description="Mis18" evidence="17">
    <location>
        <begin position="43"/>
        <end position="141"/>
    </location>
</feature>
<evidence type="ECO:0000256" key="7">
    <source>
        <dbReference type="ARBA" id="ARBA00022618"/>
    </source>
</evidence>
<dbReference type="GO" id="GO:0051301">
    <property type="term" value="P:cell division"/>
    <property type="evidence" value="ECO:0007669"/>
    <property type="project" value="UniProtKB-KW"/>
</dbReference>
<protein>
    <recommendedName>
        <fullName evidence="15">Protein Mis18-alpha</fullName>
    </recommendedName>
</protein>
<evidence type="ECO:0000256" key="12">
    <source>
        <dbReference type="ARBA" id="ARBA00023242"/>
    </source>
</evidence>
<evidence type="ECO:0000313" key="19">
    <source>
        <dbReference type="Proteomes" id="UP001046870"/>
    </source>
</evidence>
<evidence type="ECO:0000256" key="8">
    <source>
        <dbReference type="ARBA" id="ARBA00022723"/>
    </source>
</evidence>
<keyword evidence="5" id="KW-1017">Isopeptide bond</keyword>
<keyword evidence="8" id="KW-0479">Metal-binding</keyword>
<dbReference type="GO" id="GO:0034080">
    <property type="term" value="P:CENP-A containing chromatin assembly"/>
    <property type="evidence" value="ECO:0007669"/>
    <property type="project" value="TreeGrafter"/>
</dbReference>